<accession>A0ABD3QN22</accession>
<dbReference type="EMBL" id="JABMIG020000024">
    <property type="protein sequence ID" value="KAL3801807.1"/>
    <property type="molecule type" value="Genomic_DNA"/>
</dbReference>
<keyword evidence="1" id="KW-0472">Membrane</keyword>
<evidence type="ECO:0000256" key="2">
    <source>
        <dbReference type="SAM" id="SignalP"/>
    </source>
</evidence>
<organism evidence="3 4">
    <name type="scientific">Cyclotella cryptica</name>
    <dbReference type="NCBI Taxonomy" id="29204"/>
    <lineage>
        <taxon>Eukaryota</taxon>
        <taxon>Sar</taxon>
        <taxon>Stramenopiles</taxon>
        <taxon>Ochrophyta</taxon>
        <taxon>Bacillariophyta</taxon>
        <taxon>Coscinodiscophyceae</taxon>
        <taxon>Thalassiosirophycidae</taxon>
        <taxon>Stephanodiscales</taxon>
        <taxon>Stephanodiscaceae</taxon>
        <taxon>Cyclotella</taxon>
    </lineage>
</organism>
<reference evidence="3 4" key="1">
    <citation type="journal article" date="2020" name="G3 (Bethesda)">
        <title>Improved Reference Genome for Cyclotella cryptica CCMP332, a Model for Cell Wall Morphogenesis, Salinity Adaptation, and Lipid Production in Diatoms (Bacillariophyta).</title>
        <authorList>
            <person name="Roberts W.R."/>
            <person name="Downey K.M."/>
            <person name="Ruck E.C."/>
            <person name="Traller J.C."/>
            <person name="Alverson A.J."/>
        </authorList>
    </citation>
    <scope>NUCLEOTIDE SEQUENCE [LARGE SCALE GENOMIC DNA]</scope>
    <source>
        <strain evidence="3 4">CCMP332</strain>
    </source>
</reference>
<feature type="transmembrane region" description="Helical" evidence="1">
    <location>
        <begin position="168"/>
        <end position="188"/>
    </location>
</feature>
<sequence length="219" mass="22825">MLFYSLQNRMSAMKSFVLLCLAILFNPSVAFTGVPRSAAKHLAPQSQPNAKAFISTRRNPISRVNVVTADLETVALVAGQENYGLAVVVLGEALWSFSQALSLPNVKVIIPAAIAAIVLFAVSGPMVTSGDAGSVALGLEIATAVSALLGASYVARLAAPFSDSPKEIAFLGLLVAVAGFFSFSQNLVVDGFIQLPNLPSIPLPQIPLGLGEDIDTSIE</sequence>
<feature type="chain" id="PRO_5044780156" evidence="2">
    <location>
        <begin position="31"/>
        <end position="219"/>
    </location>
</feature>
<gene>
    <name evidence="3" type="ORF">HJC23_001203</name>
</gene>
<dbReference type="Proteomes" id="UP001516023">
    <property type="component" value="Unassembled WGS sequence"/>
</dbReference>
<keyword evidence="1" id="KW-1133">Transmembrane helix</keyword>
<feature type="transmembrane region" description="Helical" evidence="1">
    <location>
        <begin position="108"/>
        <end position="128"/>
    </location>
</feature>
<evidence type="ECO:0000313" key="4">
    <source>
        <dbReference type="Proteomes" id="UP001516023"/>
    </source>
</evidence>
<proteinExistence type="predicted"/>
<keyword evidence="1" id="KW-0812">Transmembrane</keyword>
<feature type="signal peptide" evidence="2">
    <location>
        <begin position="1"/>
        <end position="30"/>
    </location>
</feature>
<dbReference type="AlphaFoldDB" id="A0ABD3QN22"/>
<evidence type="ECO:0000256" key="1">
    <source>
        <dbReference type="SAM" id="Phobius"/>
    </source>
</evidence>
<feature type="transmembrane region" description="Helical" evidence="1">
    <location>
        <begin position="134"/>
        <end position="156"/>
    </location>
</feature>
<protein>
    <submittedName>
        <fullName evidence="3">Uncharacterized protein</fullName>
    </submittedName>
</protein>
<keyword evidence="2" id="KW-0732">Signal</keyword>
<name>A0ABD3QN22_9STRA</name>
<evidence type="ECO:0000313" key="3">
    <source>
        <dbReference type="EMBL" id="KAL3801807.1"/>
    </source>
</evidence>
<comment type="caution">
    <text evidence="3">The sequence shown here is derived from an EMBL/GenBank/DDBJ whole genome shotgun (WGS) entry which is preliminary data.</text>
</comment>
<keyword evidence="4" id="KW-1185">Reference proteome</keyword>